<evidence type="ECO:0000256" key="3">
    <source>
        <dbReference type="ARBA" id="ARBA00022989"/>
    </source>
</evidence>
<dbReference type="GO" id="GO:0008233">
    <property type="term" value="F:peptidase activity"/>
    <property type="evidence" value="ECO:0007669"/>
    <property type="project" value="UniProtKB-KW"/>
</dbReference>
<dbReference type="GO" id="GO:0006508">
    <property type="term" value="P:proteolysis"/>
    <property type="evidence" value="ECO:0007669"/>
    <property type="project" value="UniProtKB-KW"/>
</dbReference>
<sequence>MESYVIGWMIAFLVICALEAASLQLVAIWFAAGSLVCVFLSLAGVSFTGQLIAFIVVSLVTMALLRPYAMKKIKPNLIKTNIDDVIGKKAIVLHDFNELTKEGRVQLDGVDWAAKNIGHQPLKKDDEVYVHEIKGVTVLVNKEKK</sequence>
<dbReference type="OrthoDB" id="5054at2"/>
<comment type="subcellular location">
    <subcellularLocation>
        <location evidence="1">Membrane</location>
        <topology evidence="1">Multi-pass membrane protein</topology>
    </subcellularLocation>
</comment>
<feature type="transmembrane region" description="Helical" evidence="5">
    <location>
        <begin position="7"/>
        <end position="32"/>
    </location>
</feature>
<reference evidence="7 8" key="1">
    <citation type="submission" date="2019-03" db="EMBL/GenBank/DDBJ databases">
        <title>Genomic Encyclopedia of Type Strains, Phase IV (KMG-IV): sequencing the most valuable type-strain genomes for metagenomic binning, comparative biology and taxonomic classification.</title>
        <authorList>
            <person name="Goeker M."/>
        </authorList>
    </citation>
    <scope>NUCLEOTIDE SEQUENCE [LARGE SCALE GENOMIC DNA]</scope>
    <source>
        <strain evidence="7 8">DSM 28867</strain>
    </source>
</reference>
<keyword evidence="8" id="KW-1185">Reference proteome</keyword>
<name>A0A4R7ZJN7_9FIRM</name>
<dbReference type="PANTHER" id="PTHR33507:SF3">
    <property type="entry name" value="INNER MEMBRANE PROTEIN YBBJ"/>
    <property type="match status" value="1"/>
</dbReference>
<accession>A0A4R7ZJN7</accession>
<dbReference type="EMBL" id="SODD01000021">
    <property type="protein sequence ID" value="TDW16628.1"/>
    <property type="molecule type" value="Genomic_DNA"/>
</dbReference>
<dbReference type="InterPro" id="IPR012340">
    <property type="entry name" value="NA-bd_OB-fold"/>
</dbReference>
<proteinExistence type="predicted"/>
<dbReference type="GO" id="GO:0005886">
    <property type="term" value="C:plasma membrane"/>
    <property type="evidence" value="ECO:0007669"/>
    <property type="project" value="TreeGrafter"/>
</dbReference>
<dbReference type="InterPro" id="IPR002810">
    <property type="entry name" value="NfeD-like_C"/>
</dbReference>
<dbReference type="AlphaFoldDB" id="A0A4R7ZJN7"/>
<evidence type="ECO:0000256" key="2">
    <source>
        <dbReference type="ARBA" id="ARBA00022692"/>
    </source>
</evidence>
<dbReference type="RefSeq" id="WP_134169757.1">
    <property type="nucleotide sequence ID" value="NZ_SODD01000021.1"/>
</dbReference>
<keyword evidence="3 5" id="KW-1133">Transmembrane helix</keyword>
<evidence type="ECO:0000256" key="4">
    <source>
        <dbReference type="ARBA" id="ARBA00023136"/>
    </source>
</evidence>
<feature type="transmembrane region" description="Helical" evidence="5">
    <location>
        <begin position="38"/>
        <end position="65"/>
    </location>
</feature>
<organism evidence="7 8">
    <name type="scientific">Breznakia blatticola</name>
    <dbReference type="NCBI Taxonomy" id="1754012"/>
    <lineage>
        <taxon>Bacteria</taxon>
        <taxon>Bacillati</taxon>
        <taxon>Bacillota</taxon>
        <taxon>Erysipelotrichia</taxon>
        <taxon>Erysipelotrichales</taxon>
        <taxon>Erysipelotrichaceae</taxon>
        <taxon>Breznakia</taxon>
    </lineage>
</organism>
<dbReference type="Proteomes" id="UP000294743">
    <property type="component" value="Unassembled WGS sequence"/>
</dbReference>
<dbReference type="Pfam" id="PF01957">
    <property type="entry name" value="NfeD"/>
    <property type="match status" value="1"/>
</dbReference>
<keyword evidence="2 5" id="KW-0812">Transmembrane</keyword>
<evidence type="ECO:0000256" key="1">
    <source>
        <dbReference type="ARBA" id="ARBA00004141"/>
    </source>
</evidence>
<feature type="domain" description="NfeD-like C-terminal" evidence="6">
    <location>
        <begin position="83"/>
        <end position="142"/>
    </location>
</feature>
<evidence type="ECO:0000313" key="8">
    <source>
        <dbReference type="Proteomes" id="UP000294743"/>
    </source>
</evidence>
<evidence type="ECO:0000313" key="7">
    <source>
        <dbReference type="EMBL" id="TDW16628.1"/>
    </source>
</evidence>
<evidence type="ECO:0000256" key="5">
    <source>
        <dbReference type="SAM" id="Phobius"/>
    </source>
</evidence>
<keyword evidence="7" id="KW-0645">Protease</keyword>
<protein>
    <submittedName>
        <fullName evidence="7">Membrane protein implicated in regulation of membrane protease activity</fullName>
    </submittedName>
</protein>
<gene>
    <name evidence="7" type="ORF">EDD63_12118</name>
</gene>
<dbReference type="Gene3D" id="2.40.50.140">
    <property type="entry name" value="Nucleic acid-binding proteins"/>
    <property type="match status" value="1"/>
</dbReference>
<keyword evidence="4 5" id="KW-0472">Membrane</keyword>
<keyword evidence="7" id="KW-0378">Hydrolase</keyword>
<comment type="caution">
    <text evidence="7">The sequence shown here is derived from an EMBL/GenBank/DDBJ whole genome shotgun (WGS) entry which is preliminary data.</text>
</comment>
<dbReference type="InterPro" id="IPR052165">
    <property type="entry name" value="Membrane_assoc_protease"/>
</dbReference>
<dbReference type="SUPFAM" id="SSF141322">
    <property type="entry name" value="NfeD domain-like"/>
    <property type="match status" value="1"/>
</dbReference>
<dbReference type="PANTHER" id="PTHR33507">
    <property type="entry name" value="INNER MEMBRANE PROTEIN YBBJ"/>
    <property type="match status" value="1"/>
</dbReference>
<evidence type="ECO:0000259" key="6">
    <source>
        <dbReference type="Pfam" id="PF01957"/>
    </source>
</evidence>